<evidence type="ECO:0000256" key="2">
    <source>
        <dbReference type="ARBA" id="ARBA00012259"/>
    </source>
</evidence>
<name>A0A975MQM7_9GAMM</name>
<evidence type="ECO:0000256" key="10">
    <source>
        <dbReference type="ARBA" id="ARBA00047389"/>
    </source>
</evidence>
<evidence type="ECO:0000259" key="13">
    <source>
        <dbReference type="Pfam" id="PF00278"/>
    </source>
</evidence>
<dbReference type="GO" id="GO:0008295">
    <property type="term" value="P:spermidine biosynthetic process"/>
    <property type="evidence" value="ECO:0007669"/>
    <property type="project" value="UniProtKB-KW"/>
</dbReference>
<dbReference type="InterPro" id="IPR029066">
    <property type="entry name" value="PLP-binding_barrel"/>
</dbReference>
<dbReference type="RefSeq" id="WP_215584480.1">
    <property type="nucleotide sequence ID" value="NZ_CP073754.1"/>
</dbReference>
<dbReference type="EC" id="4.1.1.96" evidence="2 11"/>
<dbReference type="PRINTS" id="PR01179">
    <property type="entry name" value="ODADCRBXLASE"/>
</dbReference>
<keyword evidence="5 11" id="KW-0663">Pyridoxal phosphate</keyword>
<evidence type="ECO:0000256" key="6">
    <source>
        <dbReference type="ARBA" id="ARBA00023066"/>
    </source>
</evidence>
<keyword evidence="11" id="KW-0963">Cytoplasm</keyword>
<dbReference type="Proteomes" id="UP000676649">
    <property type="component" value="Chromosome"/>
</dbReference>
<comment type="function">
    <text evidence="11">Catalyzes the decarboxylation of carboxynorspermidine and carboxyspermidine.</text>
</comment>
<evidence type="ECO:0000256" key="1">
    <source>
        <dbReference type="ARBA" id="ARBA00001933"/>
    </source>
</evidence>
<gene>
    <name evidence="14" type="ORF">KEF85_07105</name>
</gene>
<proteinExistence type="inferred from homology"/>
<dbReference type="InterPro" id="IPR022643">
    <property type="entry name" value="De-COase2_C"/>
</dbReference>
<dbReference type="Gene3D" id="2.40.37.10">
    <property type="entry name" value="Lyase, Ornithine Decarboxylase, Chain A, domain 1"/>
    <property type="match status" value="1"/>
</dbReference>
<evidence type="ECO:0000256" key="7">
    <source>
        <dbReference type="ARBA" id="ARBA00023239"/>
    </source>
</evidence>
<evidence type="ECO:0000256" key="11">
    <source>
        <dbReference type="PIRNR" id="PIRNR038941"/>
    </source>
</evidence>
<protein>
    <recommendedName>
        <fullName evidence="3 11">Carboxynorspermidine/carboxyspermidine decarboxylase</fullName>
        <shortName evidence="11">CANS DC/CAS DC</shortName>
        <shortName evidence="11">CANSDC/CASDC</shortName>
        <ecNumber evidence="2 11">4.1.1.96</ecNumber>
    </recommendedName>
</protein>
<evidence type="ECO:0000256" key="5">
    <source>
        <dbReference type="ARBA" id="ARBA00022898"/>
    </source>
</evidence>
<feature type="active site" description="Proton donor" evidence="12">
    <location>
        <position position="305"/>
    </location>
</feature>
<dbReference type="GO" id="GO:0009089">
    <property type="term" value="P:lysine biosynthetic process via diaminopimelate"/>
    <property type="evidence" value="ECO:0007669"/>
    <property type="project" value="TreeGrafter"/>
</dbReference>
<evidence type="ECO:0000256" key="9">
    <source>
        <dbReference type="ARBA" id="ARBA00047351"/>
    </source>
</evidence>
<dbReference type="PANTHER" id="PTHR43727">
    <property type="entry name" value="DIAMINOPIMELATE DECARBOXYLASE"/>
    <property type="match status" value="1"/>
</dbReference>
<dbReference type="GO" id="GO:0008836">
    <property type="term" value="F:diaminopimelate decarboxylase activity"/>
    <property type="evidence" value="ECO:0007669"/>
    <property type="project" value="TreeGrafter"/>
</dbReference>
<dbReference type="InterPro" id="IPR000183">
    <property type="entry name" value="Orn/DAP/Arg_de-COase"/>
</dbReference>
<reference evidence="14" key="1">
    <citation type="submission" date="2021-04" db="EMBL/GenBank/DDBJ databases">
        <title>Draft genome sequence data of methanotrophic Methylovulum sp. strain S1L and Methylomonas sp. strain S2AM isolated from boreal lake water columns.</title>
        <authorList>
            <person name="Rissanen A.J."/>
            <person name="Mangayil R."/>
            <person name="Svenning M.M."/>
            <person name="Khanongnuch R."/>
        </authorList>
    </citation>
    <scope>NUCLEOTIDE SEQUENCE</scope>
    <source>
        <strain evidence="14">S2AM</strain>
    </source>
</reference>
<comment type="catalytic activity">
    <reaction evidence="9 11">
        <text>carboxyspermidine + H(+) = spermidine + CO2</text>
        <dbReference type="Rhea" id="RHEA:34095"/>
        <dbReference type="ChEBI" id="CHEBI:15378"/>
        <dbReference type="ChEBI" id="CHEBI:16526"/>
        <dbReference type="ChEBI" id="CHEBI:57834"/>
        <dbReference type="ChEBI" id="CHEBI:65072"/>
        <dbReference type="EC" id="4.1.1.96"/>
    </reaction>
</comment>
<dbReference type="InterPro" id="IPR005730">
    <property type="entry name" value="Nsp_de-COase"/>
</dbReference>
<evidence type="ECO:0000256" key="3">
    <source>
        <dbReference type="ARBA" id="ARBA00013633"/>
    </source>
</evidence>
<dbReference type="PANTHER" id="PTHR43727:SF1">
    <property type="entry name" value="CARBOXYNORSPERMIDINE_CARBOXYSPERMIDINE DECARBOXYLASE"/>
    <property type="match status" value="1"/>
</dbReference>
<feature type="domain" description="Orn/DAP/Arg decarboxylase 2 C-terminal" evidence="13">
    <location>
        <begin position="144"/>
        <end position="332"/>
    </location>
</feature>
<dbReference type="GO" id="GO:0045312">
    <property type="term" value="P:nor-spermidine biosynthetic process"/>
    <property type="evidence" value="ECO:0007669"/>
    <property type="project" value="InterPro"/>
</dbReference>
<dbReference type="GO" id="GO:0005737">
    <property type="term" value="C:cytoplasm"/>
    <property type="evidence" value="ECO:0007669"/>
    <property type="project" value="UniProtKB-SubCell"/>
</dbReference>
<dbReference type="SUPFAM" id="SSF50621">
    <property type="entry name" value="Alanine racemase C-terminal domain-like"/>
    <property type="match status" value="1"/>
</dbReference>
<dbReference type="Pfam" id="PF00278">
    <property type="entry name" value="Orn_DAP_Arg_deC"/>
    <property type="match status" value="1"/>
</dbReference>
<keyword evidence="11" id="KW-0620">Polyamine biosynthesis</keyword>
<dbReference type="InterPro" id="IPR009006">
    <property type="entry name" value="Ala_racemase/Decarboxylase_C"/>
</dbReference>
<keyword evidence="15" id="KW-1185">Reference proteome</keyword>
<comment type="similarity">
    <text evidence="8 11">Belongs to the Orn/Lys/Arg decarboxylase class-II family. NspC subfamily.</text>
</comment>
<evidence type="ECO:0000256" key="4">
    <source>
        <dbReference type="ARBA" id="ARBA00022793"/>
    </source>
</evidence>
<dbReference type="PIRSF" id="PIRSF038941">
    <property type="entry name" value="NspC"/>
    <property type="match status" value="1"/>
</dbReference>
<keyword evidence="4 11" id="KW-0210">Decarboxylase</keyword>
<evidence type="ECO:0000256" key="12">
    <source>
        <dbReference type="PIRSR" id="PIRSR600183-50"/>
    </source>
</evidence>
<dbReference type="SUPFAM" id="SSF51419">
    <property type="entry name" value="PLP-binding barrel"/>
    <property type="match status" value="1"/>
</dbReference>
<accession>A0A975MQM7</accession>
<comment type="subcellular location">
    <subcellularLocation>
        <location evidence="11">Cytoplasm</location>
    </subcellularLocation>
</comment>
<evidence type="ECO:0000256" key="8">
    <source>
        <dbReference type="ARBA" id="ARBA00025802"/>
    </source>
</evidence>
<organism evidence="14 15">
    <name type="scientific">Methylomonas paludis</name>
    <dbReference type="NCBI Taxonomy" id="1173101"/>
    <lineage>
        <taxon>Bacteria</taxon>
        <taxon>Pseudomonadati</taxon>
        <taxon>Pseudomonadota</taxon>
        <taxon>Gammaproteobacteria</taxon>
        <taxon>Methylococcales</taxon>
        <taxon>Methylococcaceae</taxon>
        <taxon>Methylomonas</taxon>
    </lineage>
</organism>
<comment type="cofactor">
    <cofactor evidence="1 11 12">
        <name>pyridoxal 5'-phosphate</name>
        <dbReference type="ChEBI" id="CHEBI:597326"/>
    </cofactor>
</comment>
<dbReference type="KEGG" id="mpad:KEF85_07105"/>
<comment type="subunit">
    <text evidence="11">Homodimer.</text>
</comment>
<sequence>MYQPELSNQISQTPAFVLDEAQVLANLQPLLDIRAATGCRVLYSMKALPWSGLLSLLQPYLDGISVSSLFEARLAKEVMGAATGVHLTTPGLREAEFAELSRLCTHISFNSLSQYQRLQGQGGAYAPGLRLNPQLSFAADPRYDPCRPHSKLGVVLADLAKGLPHGITGLHVHTVFGCCDFQPLLATIAHIRPLLAAQPDLQWLNLGGGYLYHSIAELNIIIQQINSLRAEFGVQIYLEPGKALVGNAGYLVSTVLDSFNSDGKTVLVLDTSVNHHPEVFEYQRAPQLLNEAAAGETALLVGSSCLAGDVFGEYRFTALPQVGERVVFSDCGAYTLIKANRFNGYNLPAIYRLAQGQMQLCREYDYQEYRQQWRSV</sequence>
<dbReference type="EMBL" id="CP073754">
    <property type="protein sequence ID" value="QWF72211.1"/>
    <property type="molecule type" value="Genomic_DNA"/>
</dbReference>
<comment type="catalytic activity">
    <reaction evidence="10 11">
        <text>carboxynorspermidine + H(+) = norspermidine + CO2</text>
        <dbReference type="Rhea" id="RHEA:34099"/>
        <dbReference type="ChEBI" id="CHEBI:15378"/>
        <dbReference type="ChEBI" id="CHEBI:16526"/>
        <dbReference type="ChEBI" id="CHEBI:57920"/>
        <dbReference type="ChEBI" id="CHEBI:65070"/>
        <dbReference type="EC" id="4.1.1.96"/>
    </reaction>
</comment>
<dbReference type="AlphaFoldDB" id="A0A975MQM7"/>
<feature type="modified residue" description="N6-(pyridoxal phosphate)lysine" evidence="12">
    <location>
        <position position="46"/>
    </location>
</feature>
<evidence type="ECO:0000313" key="14">
    <source>
        <dbReference type="EMBL" id="QWF72211.1"/>
    </source>
</evidence>
<evidence type="ECO:0000313" key="15">
    <source>
        <dbReference type="Proteomes" id="UP000676649"/>
    </source>
</evidence>
<keyword evidence="6 11" id="KW-0745">Spermidine biosynthesis</keyword>
<dbReference type="Gene3D" id="3.20.20.10">
    <property type="entry name" value="Alanine racemase"/>
    <property type="match status" value="1"/>
</dbReference>
<keyword evidence="7 11" id="KW-0456">Lyase</keyword>